<dbReference type="RefSeq" id="WP_406768424.1">
    <property type="nucleotide sequence ID" value="NZ_JBJHZZ010000001.1"/>
</dbReference>
<accession>A0ABW8T117</accession>
<dbReference type="SUPFAM" id="SSF55326">
    <property type="entry name" value="PurM N-terminal domain-like"/>
    <property type="match status" value="1"/>
</dbReference>
<dbReference type="Gene3D" id="3.30.1330.10">
    <property type="entry name" value="PurM-like, N-terminal domain"/>
    <property type="match status" value="1"/>
</dbReference>
<dbReference type="EMBL" id="JBJHZZ010000001">
    <property type="protein sequence ID" value="MFL0245971.1"/>
    <property type="molecule type" value="Genomic_DNA"/>
</dbReference>
<keyword evidence="3" id="KW-1185">Reference proteome</keyword>
<dbReference type="InterPro" id="IPR036921">
    <property type="entry name" value="PurM-like_N_sf"/>
</dbReference>
<evidence type="ECO:0000313" key="2">
    <source>
        <dbReference type="EMBL" id="MFL0245971.1"/>
    </source>
</evidence>
<feature type="domain" description="PurM-like N-terminal" evidence="1">
    <location>
        <begin position="10"/>
        <end position="123"/>
    </location>
</feature>
<gene>
    <name evidence="2" type="ORF">ACJDUG_03135</name>
</gene>
<organism evidence="2 3">
    <name type="scientific">Candidatus Clostridium stratigraminis</name>
    <dbReference type="NCBI Taxonomy" id="3381661"/>
    <lineage>
        <taxon>Bacteria</taxon>
        <taxon>Bacillati</taxon>
        <taxon>Bacillota</taxon>
        <taxon>Clostridia</taxon>
        <taxon>Eubacteriales</taxon>
        <taxon>Clostridiaceae</taxon>
        <taxon>Clostridium</taxon>
    </lineage>
</organism>
<evidence type="ECO:0000259" key="1">
    <source>
        <dbReference type="Pfam" id="PF00586"/>
    </source>
</evidence>
<comment type="caution">
    <text evidence="2">The sequence shown here is derived from an EMBL/GenBank/DDBJ whole genome shotgun (WGS) entry which is preliminary data.</text>
</comment>
<proteinExistence type="predicted"/>
<evidence type="ECO:0000313" key="3">
    <source>
        <dbReference type="Proteomes" id="UP001623591"/>
    </source>
</evidence>
<dbReference type="Pfam" id="PF00586">
    <property type="entry name" value="AIRS"/>
    <property type="match status" value="1"/>
</dbReference>
<protein>
    <submittedName>
        <fullName evidence="2">AIR synthase related protein</fullName>
    </submittedName>
</protein>
<dbReference type="InterPro" id="IPR016188">
    <property type="entry name" value="PurM-like_N"/>
</dbReference>
<sequence>MKLRRVRDLSLVDLDNKTTLVIACDSSGGIGMKEGDALKVPPLFVGKFAARVPLLEVLSTGAEVIVITNNVCNEMEPTGKEMIKGISEELAEAGINDTVLTGSTEENFKTISTAVGVTVMGVVPNNLIRVNTAAAGYVISIGLPKVGDEINYLKDDEIITYLHLKTLLSLNYVYEIIPVGSKGIAYECEQMALYNNLKFNFEKNLNVNIQKSSGPATCVIAAVKADSIGEINKIVPNVNIIGRLM</sequence>
<dbReference type="Proteomes" id="UP001623591">
    <property type="component" value="Unassembled WGS sequence"/>
</dbReference>
<name>A0ABW8T117_9CLOT</name>
<reference evidence="2 3" key="1">
    <citation type="submission" date="2024-11" db="EMBL/GenBank/DDBJ databases">
        <authorList>
            <person name="Heng Y.C."/>
            <person name="Lim A.C.H."/>
            <person name="Lee J.K.Y."/>
            <person name="Kittelmann S."/>
        </authorList>
    </citation>
    <scope>NUCLEOTIDE SEQUENCE [LARGE SCALE GENOMIC DNA]</scope>
    <source>
        <strain evidence="2 3">WILCCON 0185</strain>
    </source>
</reference>